<sequence length="158" mass="17541" precursor="true">MYQYFVVTITLAVMSSVLFANFLDKKSMTKKHKVMAVVLCTMLVALLSSLFPIISGLILNITTRINEILHINLWTGFSFTVIFIVYLGGILIISVYLSTIAISEDDANGERKNVPIWAMIHKLLSWRGAPALEPVTNESPPIENSCASNYHVPVLQGL</sequence>
<feature type="transmembrane region" description="Helical" evidence="1">
    <location>
        <begin position="79"/>
        <end position="102"/>
    </location>
</feature>
<keyword evidence="1" id="KW-0472">Membrane</keyword>
<keyword evidence="1" id="KW-0812">Transmembrane</keyword>
<keyword evidence="1" id="KW-1133">Transmembrane helix</keyword>
<dbReference type="AlphaFoldDB" id="A0A0L6JMU3"/>
<dbReference type="Proteomes" id="UP000036923">
    <property type="component" value="Unassembled WGS sequence"/>
</dbReference>
<gene>
    <name evidence="2" type="ORF">Bccel_2363</name>
</gene>
<evidence type="ECO:0000256" key="1">
    <source>
        <dbReference type="SAM" id="Phobius"/>
    </source>
</evidence>
<keyword evidence="3" id="KW-1185">Reference proteome</keyword>
<organism evidence="2 3">
    <name type="scientific">Pseudobacteroides cellulosolvens ATCC 35603 = DSM 2933</name>
    <dbReference type="NCBI Taxonomy" id="398512"/>
    <lineage>
        <taxon>Bacteria</taxon>
        <taxon>Bacillati</taxon>
        <taxon>Bacillota</taxon>
        <taxon>Clostridia</taxon>
        <taxon>Eubacteriales</taxon>
        <taxon>Oscillospiraceae</taxon>
        <taxon>Pseudobacteroides</taxon>
    </lineage>
</organism>
<evidence type="ECO:0000313" key="2">
    <source>
        <dbReference type="EMBL" id="KNY27098.1"/>
    </source>
</evidence>
<proteinExistence type="predicted"/>
<dbReference type="RefSeq" id="WP_050753387.1">
    <property type="nucleotide sequence ID" value="NZ_LGTC01000001.1"/>
</dbReference>
<comment type="caution">
    <text evidence="2">The sequence shown here is derived from an EMBL/GenBank/DDBJ whole genome shotgun (WGS) entry which is preliminary data.</text>
</comment>
<name>A0A0L6JMU3_9FIRM</name>
<protein>
    <submittedName>
        <fullName evidence="2">Uncharacterized protein</fullName>
    </submittedName>
</protein>
<evidence type="ECO:0000313" key="3">
    <source>
        <dbReference type="Proteomes" id="UP000036923"/>
    </source>
</evidence>
<dbReference type="EMBL" id="LGTC01000001">
    <property type="protein sequence ID" value="KNY27098.1"/>
    <property type="molecule type" value="Genomic_DNA"/>
</dbReference>
<accession>A0A0L6JMU3</accession>
<feature type="transmembrane region" description="Helical" evidence="1">
    <location>
        <begin position="35"/>
        <end position="59"/>
    </location>
</feature>
<feature type="transmembrane region" description="Helical" evidence="1">
    <location>
        <begin position="6"/>
        <end position="23"/>
    </location>
</feature>
<reference evidence="3" key="1">
    <citation type="submission" date="2015-07" db="EMBL/GenBank/DDBJ databases">
        <title>Near-Complete Genome Sequence of the Cellulolytic Bacterium Bacteroides (Pseudobacteroides) cellulosolvens ATCC 35603.</title>
        <authorList>
            <person name="Dassa B."/>
            <person name="Utturkar S.M."/>
            <person name="Klingeman D.M."/>
            <person name="Hurt R.A."/>
            <person name="Keller M."/>
            <person name="Xu J."/>
            <person name="Reddy Y.H.K."/>
            <person name="Borovok I."/>
            <person name="Grinberg I.R."/>
            <person name="Lamed R."/>
            <person name="Zhivin O."/>
            <person name="Bayer E.A."/>
            <person name="Brown S.D."/>
        </authorList>
    </citation>
    <scope>NUCLEOTIDE SEQUENCE [LARGE SCALE GENOMIC DNA]</scope>
    <source>
        <strain evidence="3">DSM 2933</strain>
    </source>
</reference>